<comment type="caution">
    <text evidence="2">The sequence shown here is derived from an EMBL/GenBank/DDBJ whole genome shotgun (WGS) entry which is preliminary data.</text>
</comment>
<sequence>MNKKKQVKNWLIVNQDLLALAVLFLGITIYLSFFGFQKGTDDEWFRRISHQKDYLTYISNRYMTWSARIFPDSIMYFIFSLPMILYWSITSLAMILSAYSIARFTKKEVKTFDIFLVCILFGFMNFEMFFHSFLWITGAVNYLWPLAIGLFSMIPYADYVFRGNKWQKKSWILLSIICSFLFSISNEQYLVVGFCAALCGHITLLLKKEKQSILLLVKTFIMFTGILFMYFAPGNELRLQRETEKWYPDFKELSIFSHIKVGLNFMVTGIYNNIFSLLLLVILSSILLLNLNRYSFLLISLIIACLTCMYLFPGFSSGLAQIYNYSAKQLFSMEAFSAVMKNFFVAIVLYGVTMLAVYKGASYRIFSLLCMIAALFSIIMLWFSPTLFASGSRVFVCAGVLFLIVAFDLVSKKISEAKISNNALLMMLAIYPIFNLILPLLLGTVERINS</sequence>
<accession>A0A1E5GFA7</accession>
<dbReference type="EMBL" id="MIJZ01000013">
    <property type="protein sequence ID" value="OEG11398.1"/>
    <property type="molecule type" value="Genomic_DNA"/>
</dbReference>
<feature type="transmembrane region" description="Helical" evidence="1">
    <location>
        <begin position="190"/>
        <end position="206"/>
    </location>
</feature>
<dbReference type="STRING" id="903984.BCR21_08860"/>
<dbReference type="AlphaFoldDB" id="A0A1E5GFA7"/>
<feature type="transmembrane region" description="Helical" evidence="1">
    <location>
        <begin position="142"/>
        <end position="161"/>
    </location>
</feature>
<keyword evidence="1" id="KW-0472">Membrane</keyword>
<protein>
    <recommendedName>
        <fullName evidence="4">Glucosyltransferase</fullName>
    </recommendedName>
</protein>
<gene>
    <name evidence="2" type="ORF">BCR21_08860</name>
</gene>
<feature type="transmembrane region" description="Helical" evidence="1">
    <location>
        <begin position="168"/>
        <end position="184"/>
    </location>
</feature>
<feature type="transmembrane region" description="Helical" evidence="1">
    <location>
        <begin position="365"/>
        <end position="384"/>
    </location>
</feature>
<evidence type="ECO:0000313" key="2">
    <source>
        <dbReference type="EMBL" id="OEG11398.1"/>
    </source>
</evidence>
<dbReference type="Proteomes" id="UP000094068">
    <property type="component" value="Unassembled WGS sequence"/>
</dbReference>
<dbReference type="Pfam" id="PF19528">
    <property type="entry name" value="DUF6056"/>
    <property type="match status" value="1"/>
</dbReference>
<feature type="transmembrane region" description="Helical" evidence="1">
    <location>
        <begin position="423"/>
        <end position="442"/>
    </location>
</feature>
<evidence type="ECO:0000256" key="1">
    <source>
        <dbReference type="SAM" id="Phobius"/>
    </source>
</evidence>
<feature type="transmembrane region" description="Helical" evidence="1">
    <location>
        <begin position="74"/>
        <end position="102"/>
    </location>
</feature>
<proteinExistence type="predicted"/>
<keyword evidence="1" id="KW-1133">Transmembrane helix</keyword>
<feature type="transmembrane region" description="Helical" evidence="1">
    <location>
        <begin position="12"/>
        <end position="36"/>
    </location>
</feature>
<dbReference type="InterPro" id="IPR045691">
    <property type="entry name" value="DUF6056"/>
</dbReference>
<feature type="transmembrane region" description="Helical" evidence="1">
    <location>
        <begin position="335"/>
        <end position="358"/>
    </location>
</feature>
<keyword evidence="3" id="KW-1185">Reference proteome</keyword>
<organism evidence="2 3">
    <name type="scientific">Enterococcus ureasiticus</name>
    <dbReference type="NCBI Taxonomy" id="903984"/>
    <lineage>
        <taxon>Bacteria</taxon>
        <taxon>Bacillati</taxon>
        <taxon>Bacillota</taxon>
        <taxon>Bacilli</taxon>
        <taxon>Lactobacillales</taxon>
        <taxon>Enterococcaceae</taxon>
        <taxon>Enterococcus</taxon>
    </lineage>
</organism>
<reference evidence="3" key="1">
    <citation type="submission" date="2016-09" db="EMBL/GenBank/DDBJ databases">
        <authorList>
            <person name="Gulvik C.A."/>
        </authorList>
    </citation>
    <scope>NUCLEOTIDE SEQUENCE [LARGE SCALE GENOMIC DNA]</scope>
    <source>
        <strain evidence="3">DSM 23328</strain>
    </source>
</reference>
<feature type="transmembrane region" description="Helical" evidence="1">
    <location>
        <begin position="114"/>
        <end position="136"/>
    </location>
</feature>
<feature type="transmembrane region" description="Helical" evidence="1">
    <location>
        <begin position="296"/>
        <end position="315"/>
    </location>
</feature>
<feature type="transmembrane region" description="Helical" evidence="1">
    <location>
        <begin position="390"/>
        <end position="411"/>
    </location>
</feature>
<evidence type="ECO:0000313" key="3">
    <source>
        <dbReference type="Proteomes" id="UP000094068"/>
    </source>
</evidence>
<dbReference type="RefSeq" id="WP_069646169.1">
    <property type="nucleotide sequence ID" value="NZ_MIJZ01000013.1"/>
</dbReference>
<feature type="transmembrane region" description="Helical" evidence="1">
    <location>
        <begin position="213"/>
        <end position="232"/>
    </location>
</feature>
<dbReference type="OrthoDB" id="2284195at2"/>
<name>A0A1E5GFA7_9ENTE</name>
<evidence type="ECO:0008006" key="4">
    <source>
        <dbReference type="Google" id="ProtNLM"/>
    </source>
</evidence>
<keyword evidence="1" id="KW-0812">Transmembrane</keyword>
<feature type="transmembrane region" description="Helical" evidence="1">
    <location>
        <begin position="270"/>
        <end position="289"/>
    </location>
</feature>